<dbReference type="PANTHER" id="PTHR30250:SF10">
    <property type="entry name" value="LIPOPOLYSACCHARIDE BIOSYNTHESIS PROTEIN WZXC"/>
    <property type="match status" value="1"/>
</dbReference>
<dbReference type="PANTHER" id="PTHR30250">
    <property type="entry name" value="PST FAMILY PREDICTED COLANIC ACID TRANSPORTER"/>
    <property type="match status" value="1"/>
</dbReference>
<feature type="transmembrane region" description="Helical" evidence="7">
    <location>
        <begin position="265"/>
        <end position="289"/>
    </location>
</feature>
<proteinExistence type="inferred from homology"/>
<feature type="transmembrane region" description="Helical" evidence="7">
    <location>
        <begin position="370"/>
        <end position="387"/>
    </location>
</feature>
<feature type="transmembrane region" description="Helical" evidence="7">
    <location>
        <begin position="188"/>
        <end position="207"/>
    </location>
</feature>
<feature type="transmembrane region" description="Helical" evidence="7">
    <location>
        <begin position="228"/>
        <end position="245"/>
    </location>
</feature>
<name>A0A0G0QK52_9BACT</name>
<evidence type="ECO:0000256" key="3">
    <source>
        <dbReference type="ARBA" id="ARBA00022475"/>
    </source>
</evidence>
<keyword evidence="6 7" id="KW-0472">Membrane</keyword>
<comment type="similarity">
    <text evidence="2">Belongs to the polysaccharide synthase family.</text>
</comment>
<evidence type="ECO:0000256" key="7">
    <source>
        <dbReference type="SAM" id="Phobius"/>
    </source>
</evidence>
<evidence type="ECO:0000256" key="5">
    <source>
        <dbReference type="ARBA" id="ARBA00022989"/>
    </source>
</evidence>
<protein>
    <submittedName>
        <fullName evidence="8">Membrane protein involved in the export of O-antigen and teichoic acid</fullName>
    </submittedName>
</protein>
<feature type="transmembrane region" description="Helical" evidence="7">
    <location>
        <begin position="129"/>
        <end position="151"/>
    </location>
</feature>
<feature type="transmembrane region" description="Helical" evidence="7">
    <location>
        <begin position="61"/>
        <end position="85"/>
    </location>
</feature>
<evidence type="ECO:0000256" key="4">
    <source>
        <dbReference type="ARBA" id="ARBA00022692"/>
    </source>
</evidence>
<evidence type="ECO:0000313" key="8">
    <source>
        <dbReference type="EMBL" id="KKR40744.1"/>
    </source>
</evidence>
<dbReference type="EMBL" id="LBXZ01000005">
    <property type="protein sequence ID" value="KKR40744.1"/>
    <property type="molecule type" value="Genomic_DNA"/>
</dbReference>
<feature type="transmembrane region" description="Helical" evidence="7">
    <location>
        <begin position="163"/>
        <end position="182"/>
    </location>
</feature>
<evidence type="ECO:0000256" key="1">
    <source>
        <dbReference type="ARBA" id="ARBA00004651"/>
    </source>
</evidence>
<dbReference type="Pfam" id="PF13440">
    <property type="entry name" value="Polysacc_synt_3"/>
    <property type="match status" value="1"/>
</dbReference>
<feature type="transmembrane region" description="Helical" evidence="7">
    <location>
        <begin position="459"/>
        <end position="480"/>
    </location>
</feature>
<evidence type="ECO:0000256" key="6">
    <source>
        <dbReference type="ARBA" id="ARBA00023136"/>
    </source>
</evidence>
<feature type="transmembrane region" description="Helical" evidence="7">
    <location>
        <begin position="97"/>
        <end position="117"/>
    </location>
</feature>
<feature type="transmembrane region" description="Helical" evidence="7">
    <location>
        <begin position="336"/>
        <end position="358"/>
    </location>
</feature>
<dbReference type="Proteomes" id="UP000034072">
    <property type="component" value="Unassembled WGS sequence"/>
</dbReference>
<organism evidence="8 9">
    <name type="scientific">Candidatus Yanofskybacteria bacterium GW2011_GWE2_40_11</name>
    <dbReference type="NCBI Taxonomy" id="1619033"/>
    <lineage>
        <taxon>Bacteria</taxon>
        <taxon>Candidatus Yanofskyibacteriota</taxon>
    </lineage>
</organism>
<keyword evidence="3" id="KW-1003">Cell membrane</keyword>
<keyword evidence="5 7" id="KW-1133">Transmembrane helix</keyword>
<sequence length="499" mass="55542">MTLFVRIWKKLFGVWETAETMGQQVARGGLILFFERTLMKGSQFVRTIIVARLIFPHDIGLFALASLGLSTVSVFVQLGINSAIIQEKKDVRKYLDNAWTANVIRGIFLAVVMFFSANLFGRFFDNDAIVMMIRVLGLLALMEGLENIGIVILQKELALNRQFFYDVFGNLIQIGAVILAALISKNAWAMVIGAVIGRLAYLILSYLCHPYRPRLNFDFGGSWHLFKFGRWIALGGIVSFFATRGDSLAIGKLLSVDQLAFYQMAFALGTLPAVEFVKTLGAIFFPLYAKMQEDKDRMRLAFTRIARMISAIIIPASVGMFVLAPDIVRYVYGSRWLSMVPVLYVAILFGLLKSFEFLVGPVFLGVGKPYVSIITMAFQAVVLFAVISPLTRMYGITGTAIAALLGLFAAQLVYAYRLVREIKINPFSIIGQSMLPLLGSAIMCLVLTSLRSFKSIDSFVVLISYIFAGVIVYVIAILLLDKLVGGKFKESYVWIKINI</sequence>
<keyword evidence="4 7" id="KW-0812">Transmembrane</keyword>
<accession>A0A0G0QK52</accession>
<comment type="caution">
    <text evidence="8">The sequence shown here is derived from an EMBL/GenBank/DDBJ whole genome shotgun (WGS) entry which is preliminary data.</text>
</comment>
<feature type="transmembrane region" description="Helical" evidence="7">
    <location>
        <begin position="435"/>
        <end position="453"/>
    </location>
</feature>
<evidence type="ECO:0000313" key="9">
    <source>
        <dbReference type="Proteomes" id="UP000034072"/>
    </source>
</evidence>
<evidence type="ECO:0000256" key="2">
    <source>
        <dbReference type="ARBA" id="ARBA00007430"/>
    </source>
</evidence>
<reference evidence="8 9" key="1">
    <citation type="journal article" date="2015" name="Nature">
        <title>rRNA introns, odd ribosomes, and small enigmatic genomes across a large radiation of phyla.</title>
        <authorList>
            <person name="Brown C.T."/>
            <person name="Hug L.A."/>
            <person name="Thomas B.C."/>
            <person name="Sharon I."/>
            <person name="Castelle C.J."/>
            <person name="Singh A."/>
            <person name="Wilkins M.J."/>
            <person name="Williams K.H."/>
            <person name="Banfield J.F."/>
        </authorList>
    </citation>
    <scope>NUCLEOTIDE SEQUENCE [LARGE SCALE GENOMIC DNA]</scope>
</reference>
<dbReference type="InterPro" id="IPR050833">
    <property type="entry name" value="Poly_Biosynth_Transport"/>
</dbReference>
<dbReference type="AlphaFoldDB" id="A0A0G0QK52"/>
<gene>
    <name evidence="8" type="ORF">UT75_C0005G0052</name>
</gene>
<dbReference type="CDD" id="cd13127">
    <property type="entry name" value="MATE_tuaB_like"/>
    <property type="match status" value="1"/>
</dbReference>
<feature type="transmembrane region" description="Helical" evidence="7">
    <location>
        <begin position="301"/>
        <end position="324"/>
    </location>
</feature>
<dbReference type="GO" id="GO:0005886">
    <property type="term" value="C:plasma membrane"/>
    <property type="evidence" value="ECO:0007669"/>
    <property type="project" value="UniProtKB-SubCell"/>
</dbReference>
<feature type="transmembrane region" description="Helical" evidence="7">
    <location>
        <begin position="393"/>
        <end position="414"/>
    </location>
</feature>
<comment type="subcellular location">
    <subcellularLocation>
        <location evidence="1">Cell membrane</location>
        <topology evidence="1">Multi-pass membrane protein</topology>
    </subcellularLocation>
</comment>